<keyword evidence="2" id="KW-1017">Isopeptide bond</keyword>
<evidence type="ECO:0000313" key="11">
    <source>
        <dbReference type="EMBL" id="GFG40016.1"/>
    </source>
</evidence>
<keyword evidence="5" id="KW-0862">Zinc</keyword>
<gene>
    <name evidence="11" type="ORF">Cfor_12394</name>
</gene>
<feature type="non-terminal residue" evidence="11">
    <location>
        <position position="1"/>
    </location>
</feature>
<dbReference type="AlphaFoldDB" id="A0A6L2Q5L5"/>
<accession>A0A6L2Q5L5</accession>
<keyword evidence="4 8" id="KW-0863">Zinc-finger</keyword>
<feature type="region of interest" description="Disordered" evidence="9">
    <location>
        <begin position="153"/>
        <end position="180"/>
    </location>
</feature>
<dbReference type="PANTHER" id="PTHR10782:SF4">
    <property type="entry name" value="TONALLI, ISOFORM E"/>
    <property type="match status" value="1"/>
</dbReference>
<dbReference type="InterPro" id="IPR013083">
    <property type="entry name" value="Znf_RING/FYVE/PHD"/>
</dbReference>
<feature type="compositionally biased region" description="Polar residues" evidence="9">
    <location>
        <begin position="229"/>
        <end position="242"/>
    </location>
</feature>
<protein>
    <recommendedName>
        <fullName evidence="10">SP-RING-type domain-containing protein</fullName>
    </recommendedName>
</protein>
<evidence type="ECO:0000256" key="7">
    <source>
        <dbReference type="ARBA" id="ARBA00023242"/>
    </source>
</evidence>
<evidence type="ECO:0000313" key="12">
    <source>
        <dbReference type="Proteomes" id="UP000502823"/>
    </source>
</evidence>
<dbReference type="GO" id="GO:0061665">
    <property type="term" value="F:SUMO ligase activity"/>
    <property type="evidence" value="ECO:0007669"/>
    <property type="project" value="TreeGrafter"/>
</dbReference>
<dbReference type="OrthoDB" id="27975at2759"/>
<dbReference type="InterPro" id="IPR004181">
    <property type="entry name" value="Znf_MIZ"/>
</dbReference>
<dbReference type="GO" id="GO:0008270">
    <property type="term" value="F:zinc ion binding"/>
    <property type="evidence" value="ECO:0007669"/>
    <property type="project" value="UniProtKB-KW"/>
</dbReference>
<comment type="subcellular location">
    <subcellularLocation>
        <location evidence="1">Nucleus</location>
    </subcellularLocation>
</comment>
<sequence>SHLFVLQVVHRPSVRSVLQGLLRKRLLAADHCIGKIKRNFSNTASSGSSMGTDRDGVEQTALKVSLKCPITFKRITLPARGQDCKHIQSFDLESYLQLNCERGSWRCPVCNKPVQLETLEIDQYMWGILNTLNSSEVEEVTIDSSANWKPAKSLQGIKTEDDSDSCGAKRLSKAMSPGSMTLPTMSSWDMNQAMSPYIPPDMHSIASGSMMNSGPPPYSAGGMGRGNSYDFSTGSNPGSNEYSGGGGPLSHLSDSVNSLDPLNAMEKTLNEQ</sequence>
<name>A0A6L2Q5L5_COPFO</name>
<evidence type="ECO:0000256" key="4">
    <source>
        <dbReference type="ARBA" id="ARBA00022771"/>
    </source>
</evidence>
<dbReference type="FunFam" id="3.30.40.10:FF:000012">
    <property type="entry name" value="Zinc finger MIZ domain-containing protein 2"/>
    <property type="match status" value="1"/>
</dbReference>
<comment type="caution">
    <text evidence="11">The sequence shown here is derived from an EMBL/GenBank/DDBJ whole genome shotgun (WGS) entry which is preliminary data.</text>
</comment>
<keyword evidence="7" id="KW-0539">Nucleus</keyword>
<organism evidence="11 12">
    <name type="scientific">Coptotermes formosanus</name>
    <name type="common">Formosan subterranean termite</name>
    <dbReference type="NCBI Taxonomy" id="36987"/>
    <lineage>
        <taxon>Eukaryota</taxon>
        <taxon>Metazoa</taxon>
        <taxon>Ecdysozoa</taxon>
        <taxon>Arthropoda</taxon>
        <taxon>Hexapoda</taxon>
        <taxon>Insecta</taxon>
        <taxon>Pterygota</taxon>
        <taxon>Neoptera</taxon>
        <taxon>Polyneoptera</taxon>
        <taxon>Dictyoptera</taxon>
        <taxon>Blattodea</taxon>
        <taxon>Blattoidea</taxon>
        <taxon>Termitoidae</taxon>
        <taxon>Rhinotermitidae</taxon>
        <taxon>Coptotermes</taxon>
    </lineage>
</organism>
<dbReference type="InParanoid" id="A0A6L2Q5L5"/>
<evidence type="ECO:0000259" key="10">
    <source>
        <dbReference type="PROSITE" id="PS51044"/>
    </source>
</evidence>
<dbReference type="Gene3D" id="3.30.40.10">
    <property type="entry name" value="Zinc/RING finger domain, C3HC4 (zinc finger)"/>
    <property type="match status" value="1"/>
</dbReference>
<dbReference type="GO" id="GO:0045944">
    <property type="term" value="P:positive regulation of transcription by RNA polymerase II"/>
    <property type="evidence" value="ECO:0007669"/>
    <property type="project" value="UniProtKB-ARBA"/>
</dbReference>
<evidence type="ECO:0000256" key="9">
    <source>
        <dbReference type="SAM" id="MobiDB-lite"/>
    </source>
</evidence>
<proteinExistence type="predicted"/>
<evidence type="ECO:0000256" key="1">
    <source>
        <dbReference type="ARBA" id="ARBA00004123"/>
    </source>
</evidence>
<dbReference type="PANTHER" id="PTHR10782">
    <property type="entry name" value="ZINC FINGER MIZ DOMAIN-CONTAINING PROTEIN"/>
    <property type="match status" value="1"/>
</dbReference>
<dbReference type="EMBL" id="BLKM01001346">
    <property type="protein sequence ID" value="GFG40016.1"/>
    <property type="molecule type" value="Genomic_DNA"/>
</dbReference>
<keyword evidence="6" id="KW-0832">Ubl conjugation</keyword>
<dbReference type="GO" id="GO:0016925">
    <property type="term" value="P:protein sumoylation"/>
    <property type="evidence" value="ECO:0007669"/>
    <property type="project" value="TreeGrafter"/>
</dbReference>
<evidence type="ECO:0000256" key="2">
    <source>
        <dbReference type="ARBA" id="ARBA00022499"/>
    </source>
</evidence>
<feature type="non-terminal residue" evidence="11">
    <location>
        <position position="272"/>
    </location>
</feature>
<dbReference type="GO" id="GO:0000785">
    <property type="term" value="C:chromatin"/>
    <property type="evidence" value="ECO:0007669"/>
    <property type="project" value="TreeGrafter"/>
</dbReference>
<evidence type="ECO:0000256" key="5">
    <source>
        <dbReference type="ARBA" id="ARBA00022833"/>
    </source>
</evidence>
<evidence type="ECO:0000256" key="6">
    <source>
        <dbReference type="ARBA" id="ARBA00022843"/>
    </source>
</evidence>
<reference evidence="12" key="1">
    <citation type="submission" date="2020-01" db="EMBL/GenBank/DDBJ databases">
        <title>Draft genome sequence of the Termite Coptotermes fromosanus.</title>
        <authorList>
            <person name="Itakura S."/>
            <person name="Yosikawa Y."/>
            <person name="Umezawa K."/>
        </authorList>
    </citation>
    <scope>NUCLEOTIDE SEQUENCE [LARGE SCALE GENOMIC DNA]</scope>
</reference>
<dbReference type="PROSITE" id="PS51044">
    <property type="entry name" value="ZF_SP_RING"/>
    <property type="match status" value="1"/>
</dbReference>
<dbReference type="GO" id="GO:0003712">
    <property type="term" value="F:transcription coregulator activity"/>
    <property type="evidence" value="ECO:0007669"/>
    <property type="project" value="TreeGrafter"/>
</dbReference>
<evidence type="ECO:0000256" key="3">
    <source>
        <dbReference type="ARBA" id="ARBA00022723"/>
    </source>
</evidence>
<dbReference type="Pfam" id="PF02891">
    <property type="entry name" value="zf-MIZ"/>
    <property type="match status" value="1"/>
</dbReference>
<evidence type="ECO:0000256" key="8">
    <source>
        <dbReference type="PROSITE-ProRule" id="PRU00452"/>
    </source>
</evidence>
<dbReference type="GO" id="GO:0005634">
    <property type="term" value="C:nucleus"/>
    <property type="evidence" value="ECO:0007669"/>
    <property type="project" value="UniProtKB-SubCell"/>
</dbReference>
<feature type="region of interest" description="Disordered" evidence="9">
    <location>
        <begin position="208"/>
        <end position="272"/>
    </location>
</feature>
<dbReference type="Proteomes" id="UP000502823">
    <property type="component" value="Unassembled WGS sequence"/>
</dbReference>
<keyword evidence="3" id="KW-0479">Metal-binding</keyword>
<feature type="domain" description="SP-RING-type" evidence="10">
    <location>
        <begin position="53"/>
        <end position="134"/>
    </location>
</feature>
<keyword evidence="12" id="KW-1185">Reference proteome</keyword>